<keyword evidence="5 6" id="KW-0472">Membrane</keyword>
<dbReference type="PANTHER" id="PTHR23427:SF2">
    <property type="entry name" value="SURFEIT LOCUS PROTEIN 1"/>
    <property type="match status" value="1"/>
</dbReference>
<keyword evidence="7" id="KW-0614">Plasmid</keyword>
<dbReference type="AlphaFoldDB" id="A0A2U9SIM0"/>
<evidence type="ECO:0000313" key="7">
    <source>
        <dbReference type="EMBL" id="AWU97518.1"/>
    </source>
</evidence>
<dbReference type="PROSITE" id="PS50895">
    <property type="entry name" value="SURF1"/>
    <property type="match status" value="1"/>
</dbReference>
<dbReference type="OrthoDB" id="6079986at2"/>
<protein>
    <recommendedName>
        <fullName evidence="6">SURF1-like protein</fullName>
    </recommendedName>
</protein>
<keyword evidence="6" id="KW-1003">Cell membrane</keyword>
<dbReference type="KEGG" id="azm:DM194_24745"/>
<dbReference type="RefSeq" id="WP_111070321.1">
    <property type="nucleotide sequence ID" value="NZ_CP029834.1"/>
</dbReference>
<dbReference type="Pfam" id="PF02104">
    <property type="entry name" value="SURF1"/>
    <property type="match status" value="1"/>
</dbReference>
<name>A0A2U9SIM0_9PROT</name>
<sequence length="265" mass="28277">MTGQPSAPQAGGTAKGARPVWALALFGLLALAGIAGLTALGVWQLERRAWKLDLIERVEGRIHASAVPAPGPEAWPGVSAASDEYRRVAVTGRFLHDRETLVQAVSDLGGGFWVLTPLVTDRGFTVLVNRGFVPPEKRDPAARAEGQPQGTVTVAGLLRVTEPKGGFLRSNDPAAGRWYSRDVAAIASAKGLEQAAPYFIDADSTRNPGGWPVGGLTVVSFPNSHLGYALTWFTLDLMLIAAVLFVIRSEMRRRRAIADSDGTRT</sequence>
<evidence type="ECO:0000313" key="8">
    <source>
        <dbReference type="Proteomes" id="UP000249605"/>
    </source>
</evidence>
<keyword evidence="4 6" id="KW-1133">Transmembrane helix</keyword>
<dbReference type="InterPro" id="IPR045214">
    <property type="entry name" value="Surf1/Surf4"/>
</dbReference>
<dbReference type="GO" id="GO:0005886">
    <property type="term" value="C:plasma membrane"/>
    <property type="evidence" value="ECO:0007669"/>
    <property type="project" value="UniProtKB-SubCell"/>
</dbReference>
<organism evidence="7 8">
    <name type="scientific">Azospirillum ramasamyi</name>
    <dbReference type="NCBI Taxonomy" id="682998"/>
    <lineage>
        <taxon>Bacteria</taxon>
        <taxon>Pseudomonadati</taxon>
        <taxon>Pseudomonadota</taxon>
        <taxon>Alphaproteobacteria</taxon>
        <taxon>Rhodospirillales</taxon>
        <taxon>Azospirillaceae</taxon>
        <taxon>Azospirillum</taxon>
    </lineage>
</organism>
<feature type="transmembrane region" description="Helical" evidence="6">
    <location>
        <begin position="20"/>
        <end position="43"/>
    </location>
</feature>
<evidence type="ECO:0000256" key="6">
    <source>
        <dbReference type="RuleBase" id="RU363076"/>
    </source>
</evidence>
<gene>
    <name evidence="7" type="ORF">DM194_24745</name>
</gene>
<feature type="transmembrane region" description="Helical" evidence="6">
    <location>
        <begin position="226"/>
        <end position="247"/>
    </location>
</feature>
<evidence type="ECO:0000256" key="1">
    <source>
        <dbReference type="ARBA" id="ARBA00004370"/>
    </source>
</evidence>
<evidence type="ECO:0000256" key="3">
    <source>
        <dbReference type="ARBA" id="ARBA00022692"/>
    </source>
</evidence>
<dbReference type="EMBL" id="CP029834">
    <property type="protein sequence ID" value="AWU97518.1"/>
    <property type="molecule type" value="Genomic_DNA"/>
</dbReference>
<dbReference type="CDD" id="cd06662">
    <property type="entry name" value="SURF1"/>
    <property type="match status" value="1"/>
</dbReference>
<accession>A0A2U9SIM0</accession>
<proteinExistence type="inferred from homology"/>
<dbReference type="InterPro" id="IPR002994">
    <property type="entry name" value="Surf1/Shy1"/>
</dbReference>
<reference evidence="7 8" key="1">
    <citation type="submission" date="2018-06" db="EMBL/GenBank/DDBJ databases">
        <title>Complete genome sequencing of Azospirillum sp. M2T2B2.</title>
        <authorList>
            <person name="Heo J."/>
            <person name="Kim S.-J."/>
            <person name="Kwon S.-W."/>
            <person name="Anandham R."/>
        </authorList>
    </citation>
    <scope>NUCLEOTIDE SEQUENCE [LARGE SCALE GENOMIC DNA]</scope>
    <source>
        <strain evidence="7 8">M2T2B2</strain>
        <plasmid evidence="7 8">unnamed4</plasmid>
    </source>
</reference>
<evidence type="ECO:0000256" key="5">
    <source>
        <dbReference type="ARBA" id="ARBA00023136"/>
    </source>
</evidence>
<dbReference type="Proteomes" id="UP000249605">
    <property type="component" value="Plasmid unnamed4"/>
</dbReference>
<keyword evidence="3 6" id="KW-0812">Transmembrane</keyword>
<comment type="subcellular location">
    <subcellularLocation>
        <location evidence="6">Cell membrane</location>
        <topology evidence="6">Multi-pass membrane protein</topology>
    </subcellularLocation>
    <subcellularLocation>
        <location evidence="1">Membrane</location>
    </subcellularLocation>
</comment>
<keyword evidence="8" id="KW-1185">Reference proteome</keyword>
<comment type="similarity">
    <text evidence="2 6">Belongs to the SURF1 family.</text>
</comment>
<geneLocation type="plasmid" evidence="7 8">
    <name>unnamed4</name>
</geneLocation>
<evidence type="ECO:0000256" key="2">
    <source>
        <dbReference type="ARBA" id="ARBA00007165"/>
    </source>
</evidence>
<dbReference type="PANTHER" id="PTHR23427">
    <property type="entry name" value="SURFEIT LOCUS PROTEIN"/>
    <property type="match status" value="1"/>
</dbReference>
<evidence type="ECO:0000256" key="4">
    <source>
        <dbReference type="ARBA" id="ARBA00022989"/>
    </source>
</evidence>